<organism evidence="1 2">
    <name type="scientific">Methylorubrum rhodinum</name>
    <dbReference type="NCBI Taxonomy" id="29428"/>
    <lineage>
        <taxon>Bacteria</taxon>
        <taxon>Pseudomonadati</taxon>
        <taxon>Pseudomonadota</taxon>
        <taxon>Alphaproteobacteria</taxon>
        <taxon>Hyphomicrobiales</taxon>
        <taxon>Methylobacteriaceae</taxon>
        <taxon>Methylorubrum</taxon>
    </lineage>
</organism>
<proteinExistence type="predicted"/>
<evidence type="ECO:0000313" key="2">
    <source>
        <dbReference type="Proteomes" id="UP000583454"/>
    </source>
</evidence>
<dbReference type="RefSeq" id="WP_183571563.1">
    <property type="nucleotide sequence ID" value="NZ_JACHOP010000017.1"/>
</dbReference>
<comment type="caution">
    <text evidence="1">The sequence shown here is derived from an EMBL/GenBank/DDBJ whole genome shotgun (WGS) entry which is preliminary data.</text>
</comment>
<keyword evidence="2" id="KW-1185">Reference proteome</keyword>
<gene>
    <name evidence="1" type="ORF">HNR00_003529</name>
</gene>
<dbReference type="EMBL" id="JACHOP010000017">
    <property type="protein sequence ID" value="MBB5758802.1"/>
    <property type="molecule type" value="Genomic_DNA"/>
</dbReference>
<protein>
    <submittedName>
        <fullName evidence="1">Uncharacterized protein</fullName>
    </submittedName>
</protein>
<accession>A0A840ZL18</accession>
<sequence length="136" mass="14683">MQHARSDYGHIQDTSAARELAELILSMQMGTPQGLRARQLARQVLGVPDHGEFAGRVPIHTNGTLRVIPKDEPVFLIRGQDVAGGDAVRAWADLAEKVGGAPDILAVARDHAAKMDAWPKKKVPDFAPTYNAGSRP</sequence>
<dbReference type="Proteomes" id="UP000583454">
    <property type="component" value="Unassembled WGS sequence"/>
</dbReference>
<name>A0A840ZL18_9HYPH</name>
<reference evidence="1 2" key="1">
    <citation type="submission" date="2020-08" db="EMBL/GenBank/DDBJ databases">
        <title>Genomic Encyclopedia of Type Strains, Phase IV (KMG-IV): sequencing the most valuable type-strain genomes for metagenomic binning, comparative biology and taxonomic classification.</title>
        <authorList>
            <person name="Goeker M."/>
        </authorList>
    </citation>
    <scope>NUCLEOTIDE SEQUENCE [LARGE SCALE GENOMIC DNA]</scope>
    <source>
        <strain evidence="1 2">DSM 2163</strain>
    </source>
</reference>
<dbReference type="AlphaFoldDB" id="A0A840ZL18"/>
<evidence type="ECO:0000313" key="1">
    <source>
        <dbReference type="EMBL" id="MBB5758802.1"/>
    </source>
</evidence>